<dbReference type="SMART" id="SM00530">
    <property type="entry name" value="HTH_XRE"/>
    <property type="match status" value="1"/>
</dbReference>
<protein>
    <recommendedName>
        <fullName evidence="1">HTH cro/C1-type domain-containing protein</fullName>
    </recommendedName>
</protein>
<evidence type="ECO:0000313" key="3">
    <source>
        <dbReference type="EMBL" id="ODR57636.1"/>
    </source>
</evidence>
<organism evidence="2 4">
    <name type="scientific">Eisenbergiella tayi</name>
    <dbReference type="NCBI Taxonomy" id="1432052"/>
    <lineage>
        <taxon>Bacteria</taxon>
        <taxon>Bacillati</taxon>
        <taxon>Bacillota</taxon>
        <taxon>Clostridia</taxon>
        <taxon>Lachnospirales</taxon>
        <taxon>Lachnospiraceae</taxon>
        <taxon>Eisenbergiella</taxon>
    </lineage>
</organism>
<dbReference type="EMBL" id="MEHA01000014">
    <property type="protein sequence ID" value="ODR49070.1"/>
    <property type="molecule type" value="Genomic_DNA"/>
</dbReference>
<reference evidence="3 5" key="1">
    <citation type="submission" date="2016-08" db="EMBL/GenBank/DDBJ databases">
        <title>Characterization of Isolates of Eisenbergiella tayi Derived from Blood Cultures, Using Whole Genome Sequencing.</title>
        <authorList>
            <person name="Bernier A.-M."/>
            <person name="Burdz T."/>
            <person name="Wiebe D."/>
            <person name="Bernard K."/>
        </authorList>
    </citation>
    <scope>NUCLEOTIDE SEQUENCE [LARGE SCALE GENOMIC DNA]</scope>
    <source>
        <strain evidence="3 5">NML120146</strain>
    </source>
</reference>
<sequence length="132" mass="14866">MFFVPFMAHKGIKRKNAITITYRLIILSKPVLHKYPHIHGGNYMDYYDTENDSPDLAEIIMSRISSQLSTHNWSLKILSDNSGVPYETIKKIANGKISNPSLKSILKISLAFGCTIDYLAGKEISPRPSDHS</sequence>
<dbReference type="GO" id="GO:0003677">
    <property type="term" value="F:DNA binding"/>
    <property type="evidence" value="ECO:0007669"/>
    <property type="project" value="InterPro"/>
</dbReference>
<accession>A0A1E3UGN6</accession>
<dbReference type="Pfam" id="PF01381">
    <property type="entry name" value="HTH_3"/>
    <property type="match status" value="1"/>
</dbReference>
<proteinExistence type="predicted"/>
<dbReference type="InterPro" id="IPR010982">
    <property type="entry name" value="Lambda_DNA-bd_dom_sf"/>
</dbReference>
<dbReference type="Proteomes" id="UP000094869">
    <property type="component" value="Unassembled WGS sequence"/>
</dbReference>
<name>A0A1E3UGN6_9FIRM</name>
<feature type="domain" description="HTH cro/C1-type" evidence="1">
    <location>
        <begin position="71"/>
        <end position="119"/>
    </location>
</feature>
<evidence type="ECO:0000313" key="2">
    <source>
        <dbReference type="EMBL" id="ODR49070.1"/>
    </source>
</evidence>
<reference evidence="2 4" key="2">
    <citation type="submission" date="2016-08" db="EMBL/GenBank/DDBJ databases">
        <authorList>
            <person name="Seilhamer J.J."/>
        </authorList>
    </citation>
    <scope>NUCLEOTIDE SEQUENCE [LARGE SCALE GENOMIC DNA]</scope>
    <source>
        <strain evidence="2 4">NML150140-1</strain>
    </source>
</reference>
<comment type="caution">
    <text evidence="2">The sequence shown here is derived from an EMBL/GenBank/DDBJ whole genome shotgun (WGS) entry which is preliminary data.</text>
</comment>
<dbReference type="InterPro" id="IPR001387">
    <property type="entry name" value="Cro/C1-type_HTH"/>
</dbReference>
<dbReference type="CDD" id="cd00093">
    <property type="entry name" value="HTH_XRE"/>
    <property type="match status" value="1"/>
</dbReference>
<dbReference type="Gene3D" id="1.10.260.40">
    <property type="entry name" value="lambda repressor-like DNA-binding domains"/>
    <property type="match status" value="1"/>
</dbReference>
<dbReference type="SUPFAM" id="SSF47413">
    <property type="entry name" value="lambda repressor-like DNA-binding domains"/>
    <property type="match status" value="1"/>
</dbReference>
<gene>
    <name evidence="2" type="ORF">BEI59_18305</name>
    <name evidence="3" type="ORF">BEI63_11065</name>
</gene>
<keyword evidence="5" id="KW-1185">Reference proteome</keyword>
<evidence type="ECO:0000313" key="4">
    <source>
        <dbReference type="Proteomes" id="UP000094271"/>
    </source>
</evidence>
<dbReference type="EMBL" id="MEHD01000021">
    <property type="protein sequence ID" value="ODR57636.1"/>
    <property type="molecule type" value="Genomic_DNA"/>
</dbReference>
<evidence type="ECO:0000259" key="1">
    <source>
        <dbReference type="PROSITE" id="PS50943"/>
    </source>
</evidence>
<dbReference type="PROSITE" id="PS50943">
    <property type="entry name" value="HTH_CROC1"/>
    <property type="match status" value="1"/>
</dbReference>
<dbReference type="Proteomes" id="UP000094271">
    <property type="component" value="Unassembled WGS sequence"/>
</dbReference>
<dbReference type="AlphaFoldDB" id="A0A1E3UGN6"/>
<evidence type="ECO:0000313" key="5">
    <source>
        <dbReference type="Proteomes" id="UP000094869"/>
    </source>
</evidence>